<sequence>MDIEVFNDSTRRVMFTTYSGGRRTHTETMRLPFDPTTGFHEYRFDYAQNAVPFYVDGIEMRS</sequence>
<feature type="domain" description="GH16" evidence="1">
    <location>
        <begin position="2"/>
        <end position="61"/>
    </location>
</feature>
<dbReference type="Gene3D" id="2.60.120.200">
    <property type="match status" value="1"/>
</dbReference>
<evidence type="ECO:0000259" key="1">
    <source>
        <dbReference type="Pfam" id="PF00722"/>
    </source>
</evidence>
<dbReference type="GO" id="GO:0005975">
    <property type="term" value="P:carbohydrate metabolic process"/>
    <property type="evidence" value="ECO:0007669"/>
    <property type="project" value="InterPro"/>
</dbReference>
<protein>
    <recommendedName>
        <fullName evidence="1">GH16 domain-containing protein</fullName>
    </recommendedName>
</protein>
<dbReference type="GO" id="GO:0004553">
    <property type="term" value="F:hydrolase activity, hydrolyzing O-glycosyl compounds"/>
    <property type="evidence" value="ECO:0007669"/>
    <property type="project" value="InterPro"/>
</dbReference>
<dbReference type="AlphaFoldDB" id="A0A6J4RM81"/>
<dbReference type="Pfam" id="PF00722">
    <property type="entry name" value="Glyco_hydro_16"/>
    <property type="match status" value="1"/>
</dbReference>
<accession>A0A6J4RM81</accession>
<dbReference type="InterPro" id="IPR000757">
    <property type="entry name" value="Beta-glucanase-like"/>
</dbReference>
<proteinExistence type="predicted"/>
<dbReference type="SUPFAM" id="SSF49899">
    <property type="entry name" value="Concanavalin A-like lectins/glucanases"/>
    <property type="match status" value="1"/>
</dbReference>
<gene>
    <name evidence="2" type="ORF">AVDCRST_MAG12-1246</name>
</gene>
<reference evidence="2" key="1">
    <citation type="submission" date="2020-02" db="EMBL/GenBank/DDBJ databases">
        <authorList>
            <person name="Meier V. D."/>
        </authorList>
    </citation>
    <scope>NUCLEOTIDE SEQUENCE</scope>
    <source>
        <strain evidence="2">AVDCRST_MAG12</strain>
    </source>
</reference>
<name>A0A6J4RM81_9ACTN</name>
<evidence type="ECO:0000313" key="2">
    <source>
        <dbReference type="EMBL" id="CAA9476986.1"/>
    </source>
</evidence>
<dbReference type="EMBL" id="CADCVK010000197">
    <property type="protein sequence ID" value="CAA9476986.1"/>
    <property type="molecule type" value="Genomic_DNA"/>
</dbReference>
<organism evidence="2">
    <name type="scientific">uncultured Rubrobacteraceae bacterium</name>
    <dbReference type="NCBI Taxonomy" id="349277"/>
    <lineage>
        <taxon>Bacteria</taxon>
        <taxon>Bacillati</taxon>
        <taxon>Actinomycetota</taxon>
        <taxon>Rubrobacteria</taxon>
        <taxon>Rubrobacterales</taxon>
        <taxon>Rubrobacteraceae</taxon>
        <taxon>environmental samples</taxon>
    </lineage>
</organism>
<dbReference type="InterPro" id="IPR013320">
    <property type="entry name" value="ConA-like_dom_sf"/>
</dbReference>